<protein>
    <submittedName>
        <fullName evidence="1">Uncharacterized protein</fullName>
    </submittedName>
</protein>
<proteinExistence type="predicted"/>
<dbReference type="EMBL" id="PPEG02000011">
    <property type="protein sequence ID" value="PWN58416.1"/>
    <property type="molecule type" value="Genomic_DNA"/>
</dbReference>
<comment type="caution">
    <text evidence="1">The sequence shown here is derived from an EMBL/GenBank/DDBJ whole genome shotgun (WGS) entry which is preliminary data.</text>
</comment>
<name>A0A316WEA4_9FLAO</name>
<dbReference type="RefSeq" id="WP_109739191.1">
    <property type="nucleotide sequence ID" value="NZ_PPEG02000011.1"/>
</dbReference>
<sequence length="382" mass="45117">MKTNERINELKELKKIANNYLEKYKDLRFDKNKRWIGKKSEISIEQLKEIIQKINHDRHPDQVELYCNLKSKFEDGNISTQELSEFFNVTLMQIQTGSIIFDIARLSPESNLLLDIAWLTDGYVKDYIDIYLKRKDISILEKFLPSKITEITDRILPVLKCDKEFREIISVIEVAVESSNNNSFITSNILFITACESLVRLLSRRIYQNQNPSLNDDEINEYIYNKFTSLESLITKGKWLSDFPIKFSEALVHYKDVNDNSLNQLRKKHKTHVSAQKRIEKRLSKFNKDTITESEISDLVENLKNDSSELMTDEDKEIKINLSVMLNFLVRKYKDDRNQIIHGNFKDYNLKWKNYINVAAIVKIFDVFTEYEKFYNSKKNNA</sequence>
<gene>
    <name evidence="1" type="ORF">C1634_022970</name>
</gene>
<organism evidence="1 2">
    <name type="scientific">Chryseobacterium viscerum</name>
    <dbReference type="NCBI Taxonomy" id="1037377"/>
    <lineage>
        <taxon>Bacteria</taxon>
        <taxon>Pseudomonadati</taxon>
        <taxon>Bacteroidota</taxon>
        <taxon>Flavobacteriia</taxon>
        <taxon>Flavobacteriales</taxon>
        <taxon>Weeksellaceae</taxon>
        <taxon>Chryseobacterium group</taxon>
        <taxon>Chryseobacterium</taxon>
    </lineage>
</organism>
<accession>A0A316WEA4</accession>
<dbReference type="AlphaFoldDB" id="A0A316WEA4"/>
<reference evidence="1 2" key="1">
    <citation type="submission" date="2018-04" db="EMBL/GenBank/DDBJ databases">
        <title>Chryseobacterium oncorhynchi 701B-08T from rainbow trout, and Chryseobacterium viscerum 687B-08T from diseased fish.</title>
        <authorList>
            <person name="Jeong J.-J."/>
            <person name="Lee Y.J."/>
            <person name="Pathiraja D."/>
            <person name="Park B."/>
            <person name="Choi I.-G."/>
            <person name="Kim K.D."/>
        </authorList>
    </citation>
    <scope>NUCLEOTIDE SEQUENCE [LARGE SCALE GENOMIC DNA]</scope>
    <source>
        <strain evidence="1 2">687B-08</strain>
    </source>
</reference>
<evidence type="ECO:0000313" key="1">
    <source>
        <dbReference type="EMBL" id="PWN58416.1"/>
    </source>
</evidence>
<dbReference type="Proteomes" id="UP000236413">
    <property type="component" value="Unassembled WGS sequence"/>
</dbReference>
<evidence type="ECO:0000313" key="2">
    <source>
        <dbReference type="Proteomes" id="UP000236413"/>
    </source>
</evidence>